<organism evidence="1 2">
    <name type="scientific">Acrobeloides nanus</name>
    <dbReference type="NCBI Taxonomy" id="290746"/>
    <lineage>
        <taxon>Eukaryota</taxon>
        <taxon>Metazoa</taxon>
        <taxon>Ecdysozoa</taxon>
        <taxon>Nematoda</taxon>
        <taxon>Chromadorea</taxon>
        <taxon>Rhabditida</taxon>
        <taxon>Tylenchina</taxon>
        <taxon>Cephalobomorpha</taxon>
        <taxon>Cephaloboidea</taxon>
        <taxon>Cephalobidae</taxon>
        <taxon>Acrobeloides</taxon>
    </lineage>
</organism>
<sequence>MRLRSKITRLFRTPAFSRRTIQSRFMYFAMDLCSVMVQPCFKKLIQAVGMRLHTVAGHFQQQNASILQLKSNYQQ</sequence>
<dbReference type="Proteomes" id="UP000887540">
    <property type="component" value="Unplaced"/>
</dbReference>
<keyword evidence="1" id="KW-1185">Reference proteome</keyword>
<dbReference type="AlphaFoldDB" id="A0A914E3F7"/>
<evidence type="ECO:0000313" key="1">
    <source>
        <dbReference type="Proteomes" id="UP000887540"/>
    </source>
</evidence>
<reference evidence="2" key="1">
    <citation type="submission" date="2022-11" db="UniProtKB">
        <authorList>
            <consortium name="WormBaseParasite"/>
        </authorList>
    </citation>
    <scope>IDENTIFICATION</scope>
</reference>
<dbReference type="WBParaSite" id="ACRNAN_scaffold5549.g21878.t1">
    <property type="protein sequence ID" value="ACRNAN_scaffold5549.g21878.t1"/>
    <property type="gene ID" value="ACRNAN_scaffold5549.g21878"/>
</dbReference>
<evidence type="ECO:0000313" key="2">
    <source>
        <dbReference type="WBParaSite" id="ACRNAN_scaffold5549.g21878.t1"/>
    </source>
</evidence>
<name>A0A914E3F7_9BILA</name>
<protein>
    <submittedName>
        <fullName evidence="2">Uncharacterized protein</fullName>
    </submittedName>
</protein>
<proteinExistence type="predicted"/>
<accession>A0A914E3F7</accession>